<dbReference type="EMBL" id="CP098502">
    <property type="protein sequence ID" value="UTI63369.1"/>
    <property type="molecule type" value="Genomic_DNA"/>
</dbReference>
<accession>A0ABY5DS16</accession>
<keyword evidence="3" id="KW-1185">Reference proteome</keyword>
<name>A0ABY5DS16_9ACTN</name>
<proteinExistence type="predicted"/>
<evidence type="ECO:0000256" key="1">
    <source>
        <dbReference type="SAM" id="MobiDB-lite"/>
    </source>
</evidence>
<reference evidence="2 3" key="1">
    <citation type="submission" date="2022-06" db="EMBL/GenBank/DDBJ databases">
        <title>Paraconexibacter antarcticus.</title>
        <authorList>
            <person name="Kim C.S."/>
        </authorList>
    </citation>
    <scope>NUCLEOTIDE SEQUENCE [LARGE SCALE GENOMIC DNA]</scope>
    <source>
        <strain evidence="2 3">02-257</strain>
    </source>
</reference>
<feature type="region of interest" description="Disordered" evidence="1">
    <location>
        <begin position="1"/>
        <end position="29"/>
    </location>
</feature>
<dbReference type="RefSeq" id="WP_254570094.1">
    <property type="nucleotide sequence ID" value="NZ_CP098502.1"/>
</dbReference>
<protein>
    <submittedName>
        <fullName evidence="2">Uncharacterized protein</fullName>
    </submittedName>
</protein>
<organism evidence="2 3">
    <name type="scientific">Paraconexibacter antarcticus</name>
    <dbReference type="NCBI Taxonomy" id="2949664"/>
    <lineage>
        <taxon>Bacteria</taxon>
        <taxon>Bacillati</taxon>
        <taxon>Actinomycetota</taxon>
        <taxon>Thermoleophilia</taxon>
        <taxon>Solirubrobacterales</taxon>
        <taxon>Paraconexibacteraceae</taxon>
        <taxon>Paraconexibacter</taxon>
    </lineage>
</organism>
<dbReference type="Proteomes" id="UP001056035">
    <property type="component" value="Chromosome"/>
</dbReference>
<evidence type="ECO:0000313" key="3">
    <source>
        <dbReference type="Proteomes" id="UP001056035"/>
    </source>
</evidence>
<gene>
    <name evidence="2" type="ORF">NBH00_18700</name>
</gene>
<sequence length="97" mass="10793">MKPGDWVRTNEPVMGFAQGPYPDEHGDGAPREIPADALCEVVSIDRTLGWVTIHFDLDDSGPKQPYRVEAIVEPETLTIGKRPQLPPMIPEETEFPP</sequence>
<evidence type="ECO:0000313" key="2">
    <source>
        <dbReference type="EMBL" id="UTI63369.1"/>
    </source>
</evidence>